<evidence type="ECO:0000313" key="2">
    <source>
        <dbReference type="EMBL" id="TWG12428.1"/>
    </source>
</evidence>
<dbReference type="GO" id="GO:0046503">
    <property type="term" value="P:glycerolipid catabolic process"/>
    <property type="evidence" value="ECO:0007669"/>
    <property type="project" value="TreeGrafter"/>
</dbReference>
<accession>A0A561VLD6</accession>
<dbReference type="PANTHER" id="PTHR43433:SF5">
    <property type="entry name" value="AB HYDROLASE-1 DOMAIN-CONTAINING PROTEIN"/>
    <property type="match status" value="1"/>
</dbReference>
<dbReference type="OrthoDB" id="8957634at2"/>
<dbReference type="Proteomes" id="UP000320239">
    <property type="component" value="Unassembled WGS sequence"/>
</dbReference>
<dbReference type="PANTHER" id="PTHR43433">
    <property type="entry name" value="HYDROLASE, ALPHA/BETA FOLD FAMILY PROTEIN"/>
    <property type="match status" value="1"/>
</dbReference>
<keyword evidence="3" id="KW-1185">Reference proteome</keyword>
<protein>
    <submittedName>
        <fullName evidence="2">Pimeloyl-ACP methyl ester carboxylesterase</fullName>
    </submittedName>
</protein>
<organism evidence="2 3">
    <name type="scientific">Actinoplanes teichomyceticus</name>
    <dbReference type="NCBI Taxonomy" id="1867"/>
    <lineage>
        <taxon>Bacteria</taxon>
        <taxon>Bacillati</taxon>
        <taxon>Actinomycetota</taxon>
        <taxon>Actinomycetes</taxon>
        <taxon>Micromonosporales</taxon>
        <taxon>Micromonosporaceae</taxon>
        <taxon>Actinoplanes</taxon>
    </lineage>
</organism>
<dbReference type="Pfam" id="PF00561">
    <property type="entry name" value="Abhydrolase_1"/>
    <property type="match status" value="1"/>
</dbReference>
<evidence type="ECO:0000259" key="1">
    <source>
        <dbReference type="Pfam" id="PF00561"/>
    </source>
</evidence>
<proteinExistence type="predicted"/>
<dbReference type="InterPro" id="IPR000073">
    <property type="entry name" value="AB_hydrolase_1"/>
</dbReference>
<dbReference type="RefSeq" id="WP_122978972.1">
    <property type="nucleotide sequence ID" value="NZ_BOMX01000092.1"/>
</dbReference>
<reference evidence="2 3" key="1">
    <citation type="submission" date="2019-06" db="EMBL/GenBank/DDBJ databases">
        <title>Sequencing the genomes of 1000 actinobacteria strains.</title>
        <authorList>
            <person name="Klenk H.-P."/>
        </authorList>
    </citation>
    <scope>NUCLEOTIDE SEQUENCE [LARGE SCALE GENOMIC DNA]</scope>
    <source>
        <strain evidence="2 3">DSM 43866</strain>
    </source>
</reference>
<name>A0A561VLD6_ACTTI</name>
<comment type="caution">
    <text evidence="2">The sequence shown here is derived from an EMBL/GenBank/DDBJ whole genome shotgun (WGS) entry which is preliminary data.</text>
</comment>
<dbReference type="InterPro" id="IPR050471">
    <property type="entry name" value="AB_hydrolase"/>
</dbReference>
<dbReference type="EMBL" id="VIWY01000005">
    <property type="protein sequence ID" value="TWG12428.1"/>
    <property type="molecule type" value="Genomic_DNA"/>
</dbReference>
<dbReference type="SUPFAM" id="SSF53474">
    <property type="entry name" value="alpha/beta-Hydrolases"/>
    <property type="match status" value="1"/>
</dbReference>
<gene>
    <name evidence="2" type="ORF">FHX34_105295</name>
</gene>
<dbReference type="GO" id="GO:0004806">
    <property type="term" value="F:triacylglycerol lipase activity"/>
    <property type="evidence" value="ECO:0007669"/>
    <property type="project" value="TreeGrafter"/>
</dbReference>
<feature type="domain" description="AB hydrolase-1" evidence="1">
    <location>
        <begin position="141"/>
        <end position="233"/>
    </location>
</feature>
<dbReference type="AlphaFoldDB" id="A0A561VLD6"/>
<dbReference type="InterPro" id="IPR029058">
    <property type="entry name" value="AB_hydrolase_fold"/>
</dbReference>
<dbReference type="Gene3D" id="3.40.50.1820">
    <property type="entry name" value="alpha/beta hydrolase"/>
    <property type="match status" value="2"/>
</dbReference>
<sequence>MTATAGPTPDGVLSDGADQFVDTPAGPRICYRVDGAPQGVPLLLIAGLGLDLTSWPVRMVDSFTASGFRVIRLDNRDAGRSSRIDASPPSLLRQLLARPRPDAYTLADMAADTLVRLAQPAARTVDASVTHHLRMLSHISSPTFPPDAELERTWAASVWQRRGGTGDGPAVARQIDAIRASGDRTAELGRITAPTLVIHGDRDRMVHPSGGRATTRAIPGARHIEIPGMGHHLAPGLLDRLSQLITDHITHSTSPRRGDQS</sequence>
<evidence type="ECO:0000313" key="3">
    <source>
        <dbReference type="Proteomes" id="UP000320239"/>
    </source>
</evidence>